<feature type="transmembrane region" description="Helical" evidence="2">
    <location>
        <begin position="207"/>
        <end position="225"/>
    </location>
</feature>
<name>A0AAX3MWL6_9BACL</name>
<dbReference type="Pfam" id="PF13349">
    <property type="entry name" value="DUF4097"/>
    <property type="match status" value="1"/>
</dbReference>
<evidence type="ECO:0000313" key="4">
    <source>
        <dbReference type="EMBL" id="WDH82008.1"/>
    </source>
</evidence>
<dbReference type="AlphaFoldDB" id="A0AAX3MWL6"/>
<feature type="transmembrane region" description="Helical" evidence="2">
    <location>
        <begin position="47"/>
        <end position="68"/>
    </location>
</feature>
<keyword evidence="2" id="KW-0472">Membrane</keyword>
<evidence type="ECO:0000313" key="7">
    <source>
        <dbReference type="Proteomes" id="UP001221519"/>
    </source>
</evidence>
<proteinExistence type="predicted"/>
<evidence type="ECO:0000313" key="6">
    <source>
        <dbReference type="Proteomes" id="UP001220962"/>
    </source>
</evidence>
<evidence type="ECO:0000256" key="2">
    <source>
        <dbReference type="SAM" id="Phobius"/>
    </source>
</evidence>
<reference evidence="4 7" key="1">
    <citation type="submission" date="2023-02" db="EMBL/GenBank/DDBJ databases">
        <title>Pathogen: clinical or host-associated sample.</title>
        <authorList>
            <person name="Hergert J."/>
            <person name="Casey R."/>
            <person name="Wagner J."/>
            <person name="Young E.L."/>
            <person name="Oakeson K.F."/>
        </authorList>
    </citation>
    <scope>NUCLEOTIDE SEQUENCE</scope>
    <source>
        <strain evidence="5 7">2022CK-00829</strain>
        <strain evidence="4">2022CK-00830</strain>
    </source>
</reference>
<dbReference type="Proteomes" id="UP001220962">
    <property type="component" value="Chromosome"/>
</dbReference>
<dbReference type="EMBL" id="CP118108">
    <property type="protein sequence ID" value="WDI01737.1"/>
    <property type="molecule type" value="Genomic_DNA"/>
</dbReference>
<dbReference type="PANTHER" id="PTHR34094">
    <property type="match status" value="1"/>
</dbReference>
<dbReference type="PANTHER" id="PTHR34094:SF1">
    <property type="entry name" value="PROTEIN FAM185A"/>
    <property type="match status" value="1"/>
</dbReference>
<dbReference type="InterPro" id="IPR025164">
    <property type="entry name" value="Toastrack_DUF4097"/>
</dbReference>
<feature type="transmembrane region" description="Helical" evidence="2">
    <location>
        <begin position="20"/>
        <end position="40"/>
    </location>
</feature>
<feature type="transmembrane region" description="Helical" evidence="2">
    <location>
        <begin position="237"/>
        <end position="258"/>
    </location>
</feature>
<protein>
    <submittedName>
        <fullName evidence="4">DUF4097 family beta strand repeat-containing protein</fullName>
    </submittedName>
</protein>
<keyword evidence="7" id="KW-1185">Reference proteome</keyword>
<keyword evidence="2" id="KW-1133">Transmembrane helix</keyword>
<evidence type="ECO:0000259" key="3">
    <source>
        <dbReference type="Pfam" id="PF13349"/>
    </source>
</evidence>
<gene>
    <name evidence="4" type="ORF">PUW23_21430</name>
    <name evidence="5" type="ORF">PUW25_21320</name>
</gene>
<feature type="domain" description="DUF4097" evidence="3">
    <location>
        <begin position="389"/>
        <end position="621"/>
    </location>
</feature>
<feature type="region of interest" description="Disordered" evidence="1">
    <location>
        <begin position="623"/>
        <end position="645"/>
    </location>
</feature>
<feature type="transmembrane region" description="Helical" evidence="2">
    <location>
        <begin position="163"/>
        <end position="186"/>
    </location>
</feature>
<feature type="transmembrane region" description="Helical" evidence="2">
    <location>
        <begin position="278"/>
        <end position="295"/>
    </location>
</feature>
<evidence type="ECO:0000256" key="1">
    <source>
        <dbReference type="SAM" id="MobiDB-lite"/>
    </source>
</evidence>
<organism evidence="4 6">
    <name type="scientific">Paenibacillus urinalis</name>
    <dbReference type="NCBI Taxonomy" id="521520"/>
    <lineage>
        <taxon>Bacteria</taxon>
        <taxon>Bacillati</taxon>
        <taxon>Bacillota</taxon>
        <taxon>Bacilli</taxon>
        <taxon>Bacillales</taxon>
        <taxon>Paenibacillaceae</taxon>
        <taxon>Paenibacillus</taxon>
    </lineage>
</organism>
<keyword evidence="2" id="KW-0812">Transmembrane</keyword>
<feature type="transmembrane region" description="Helical" evidence="2">
    <location>
        <begin position="74"/>
        <end position="94"/>
    </location>
</feature>
<feature type="compositionally biased region" description="Basic and acidic residues" evidence="1">
    <location>
        <begin position="625"/>
        <end position="636"/>
    </location>
</feature>
<dbReference type="EMBL" id="CP118101">
    <property type="protein sequence ID" value="WDH82008.1"/>
    <property type="molecule type" value="Genomic_DNA"/>
</dbReference>
<evidence type="ECO:0000313" key="5">
    <source>
        <dbReference type="EMBL" id="WDI01737.1"/>
    </source>
</evidence>
<dbReference type="Proteomes" id="UP001221519">
    <property type="component" value="Chromosome"/>
</dbReference>
<feature type="transmembrane region" description="Helical" evidence="2">
    <location>
        <begin position="132"/>
        <end position="151"/>
    </location>
</feature>
<dbReference type="RefSeq" id="WP_052512264.1">
    <property type="nucleotide sequence ID" value="NZ_CP118101.1"/>
</dbReference>
<sequence length="645" mass="71643">MQMNIDPNPKRPKRRLQRNWHKFIAGLLSALFPGLGHIYLGLYIKGLTFIFLLLLDLTALLYFSSIGIQINVPLIILLSLVIPVIYFINIYDVLQLADWVLMKKRRIQTAGEPSEDSSILRPGIGFMGWERGLSFGMLLIFGGGLMVLFVQKPRWLELYLAQYGLYAVGAALVIAGLLLLNRELILSLTFKKRRMNKSAGSYLKIRIGRYTASILLIVVGILLIIDKVYQTEYVFSLVNYWPFILVIWGIEFIIAFLLNQVLRPKAKRKSRYRFRPDFKGILSASVMICCIFIVTQQDHYAHLWNRVSLNLSAASLDYSEAADNQIEKEMISIPVEMETGAVVVENVNGDIRINRGDVESVVVKTIAWVDQVEPVEAQAIADASEINTQEGKTIQIAADPQGYGSESKRQPRMNLTITIPDDRRFDLQVRTSNGSVYLDRPEAISSIDVESGNGKIYIHNAIGDVQAKTLNGNISVADVIGSAVLNTNRGDLRAEGVTGSVDLTTLVGRIQASDIVGDITGSTRNGNITVNEPVAKLRLETLNGAVQVHTNQIGGDWDIYSAVGDILLTIPETGDYEVSGSSTYGNLNVELPYTIENRMITGVSGTGEHKVQVEGNSDITIQRSTLEDETSRENTETNRTNQMLQ</sequence>
<accession>A0AAX3MWL6</accession>